<feature type="region of interest" description="Disordered" evidence="17">
    <location>
        <begin position="466"/>
        <end position="520"/>
    </location>
</feature>
<comment type="caution">
    <text evidence="20">The sequence shown here is derived from an EMBL/GenBank/DDBJ whole genome shotgun (WGS) entry which is preliminary data.</text>
</comment>
<feature type="compositionally biased region" description="Low complexity" evidence="17">
    <location>
        <begin position="28"/>
        <end position="63"/>
    </location>
</feature>
<evidence type="ECO:0000256" key="13">
    <source>
        <dbReference type="ARBA" id="ARBA00024986"/>
    </source>
</evidence>
<dbReference type="SUPFAM" id="SSF52540">
    <property type="entry name" value="P-loop containing nucleoside triphosphate hydrolases"/>
    <property type="match status" value="1"/>
</dbReference>
<keyword evidence="11 18" id="KW-0472">Membrane</keyword>
<feature type="binding site" evidence="15">
    <location>
        <begin position="734"/>
        <end position="741"/>
    </location>
    <ligand>
        <name>ATP</name>
        <dbReference type="ChEBI" id="CHEBI:30616"/>
    </ligand>
</feature>
<feature type="transmembrane region" description="Helical" evidence="18">
    <location>
        <begin position="176"/>
        <end position="195"/>
    </location>
</feature>
<comment type="subunit">
    <text evidence="14">Homohexamer. Forms a ring that surrounds DNA.</text>
</comment>
<dbReference type="InterPro" id="IPR036390">
    <property type="entry name" value="WH_DNA-bd_sf"/>
</dbReference>
<dbReference type="EMBL" id="DYWK01000006">
    <property type="protein sequence ID" value="HJF18276.1"/>
    <property type="molecule type" value="Genomic_DNA"/>
</dbReference>
<dbReference type="GO" id="GO:0005886">
    <property type="term" value="C:plasma membrane"/>
    <property type="evidence" value="ECO:0007669"/>
    <property type="project" value="UniProtKB-SubCell"/>
</dbReference>
<dbReference type="Gene3D" id="1.10.10.10">
    <property type="entry name" value="Winged helix-like DNA-binding domain superfamily/Winged helix DNA-binding domain"/>
    <property type="match status" value="1"/>
</dbReference>
<dbReference type="Pfam" id="PF01580">
    <property type="entry name" value="FtsK_SpoIIIE"/>
    <property type="match status" value="1"/>
</dbReference>
<keyword evidence="16" id="KW-0175">Coiled coil</keyword>
<evidence type="ECO:0000256" key="4">
    <source>
        <dbReference type="ARBA" id="ARBA00022618"/>
    </source>
</evidence>
<feature type="transmembrane region" description="Helical" evidence="18">
    <location>
        <begin position="117"/>
        <end position="142"/>
    </location>
</feature>
<evidence type="ECO:0000256" key="7">
    <source>
        <dbReference type="ARBA" id="ARBA00022829"/>
    </source>
</evidence>
<dbReference type="Pfam" id="PF09397">
    <property type="entry name" value="FtsK_gamma"/>
    <property type="match status" value="1"/>
</dbReference>
<comment type="similarity">
    <text evidence="2">Belongs to the FtsK/SpoIIIE/SftA family.</text>
</comment>
<keyword evidence="5 18" id="KW-0812">Transmembrane</keyword>
<feature type="transmembrane region" description="Helical" evidence="18">
    <location>
        <begin position="207"/>
        <end position="227"/>
    </location>
</feature>
<dbReference type="InterPro" id="IPR027417">
    <property type="entry name" value="P-loop_NTPase"/>
</dbReference>
<feature type="compositionally biased region" description="Basic and acidic residues" evidence="17">
    <location>
        <begin position="17"/>
        <end position="27"/>
    </location>
</feature>
<evidence type="ECO:0000256" key="1">
    <source>
        <dbReference type="ARBA" id="ARBA00004651"/>
    </source>
</evidence>
<evidence type="ECO:0000256" key="3">
    <source>
        <dbReference type="ARBA" id="ARBA00022475"/>
    </source>
</evidence>
<dbReference type="SUPFAM" id="SSF46785">
    <property type="entry name" value="Winged helix' DNA-binding domain"/>
    <property type="match status" value="1"/>
</dbReference>
<dbReference type="InterPro" id="IPR003593">
    <property type="entry name" value="AAA+_ATPase"/>
</dbReference>
<evidence type="ECO:0000256" key="6">
    <source>
        <dbReference type="ARBA" id="ARBA00022741"/>
    </source>
</evidence>
<dbReference type="InterPro" id="IPR002543">
    <property type="entry name" value="FtsK_dom"/>
</dbReference>
<protein>
    <submittedName>
        <fullName evidence="20">DNA translocase FtsK 4TM domain-containing protein</fullName>
    </submittedName>
</protein>
<evidence type="ECO:0000256" key="2">
    <source>
        <dbReference type="ARBA" id="ARBA00006474"/>
    </source>
</evidence>
<evidence type="ECO:0000256" key="10">
    <source>
        <dbReference type="ARBA" id="ARBA00023125"/>
    </source>
</evidence>
<evidence type="ECO:0000256" key="17">
    <source>
        <dbReference type="SAM" id="MobiDB-lite"/>
    </source>
</evidence>
<accession>A0A921KBD5</accession>
<dbReference type="InterPro" id="IPR018541">
    <property type="entry name" value="Ftsk_gamma"/>
</dbReference>
<dbReference type="AlphaFoldDB" id="A0A921KBD5"/>
<feature type="region of interest" description="Disordered" evidence="17">
    <location>
        <begin position="1"/>
        <end position="80"/>
    </location>
</feature>
<dbReference type="SMART" id="SM00382">
    <property type="entry name" value="AAA"/>
    <property type="match status" value="1"/>
</dbReference>
<sequence>MPSRAQDETQIVDSPEESSRRSSRDSSARSTRGSSRTTSGSSRSSRGSGSAPRSSRSSRSSRANYDDDYSDSSSSTGNSSTELTRDIVFFVLLLLAALFIASEWFHVGGVFAVALHWVSAGLFGILSVLLPPVLLVAAVLVVKRHRPKIAARVWAGLAILAWSLCSLLQVTMNPDTAKVTGHILEAGGLMGYLLGAPMSMGLNKPTAIVVFILVILLSVFLVSGMHVRDLAAWLSSQRTQIVSAHESADDTSSDYEDDADIARVAHPVRADSHSIRVDPNTGEILDDELPGAADEAPVEQPRATRSGFMDKVKGFFSRGLFHKKQEEPLDYYENDTAFDHADSADTSGRDNAVNLAMPHHPVQTAPVNPAAMPVQAQSVPVQPAQAQLAHVQPALSQPAPAQPRVFDQNANANNGATSGINPAVNPAVNPWAQSLSAQDVRDLANNGLNAHAAATLAVPVPPTPNASLPASVSSTPLPQSAQQAAPQPAGAQPVFSQQAQMMTGAQQAGAQPGNLKPNPGATPVMPTLQALPADEAASQAQVPIGLSASQGGGSVQTVGAPAAKTGEDMNPNAGVTLQEIQSYQLPDISVLSSGQAHAVKTKENERVIQALRSTFQQFNIDANVVGFMRGPTVTQYEVELGPGTKVEKVTNLRNNIAYAVASSDVRILAPIPGKSAIGIEIPNQDREIVHLGDILRSEVAQKSHNPMLTAVGKDVEGNTVVADLSKMPHLLVAGATGSGKSSFVNSMLVSIISRATPEEVRLVLVDPKRVELTAYAGIPHLLTPIITDPKKAAQTLQWVVKEMDARYDDLQYFGFNNMKDFNRAVRQGKVHAPLGSDRMVAPYPYILVVIDEMADLMMVAKNDVEDSIQRITQLARAAGIHLVLATQRPSVDVITGLIKANIPSRLAFATSSATDSRVILDSVGAESLIGQGDGLFLPMGKSKPTRVQGAWVTESEIHQIADFVRQQRKPRYRQDIQELMNASEKKEEQAEAIEDIGNDMDDVLQAAELIITSQFGSTSMLQRKLRVGFARAGRLMDILESRGIVGPSEGSKAREVLVQPAQLQQALAFIRGESSSIGAAPAQSPAQPGDPQ</sequence>
<dbReference type="InterPro" id="IPR025199">
    <property type="entry name" value="FtsK_4TM"/>
</dbReference>
<keyword evidence="3" id="KW-1003">Cell membrane</keyword>
<evidence type="ECO:0000259" key="19">
    <source>
        <dbReference type="PROSITE" id="PS50901"/>
    </source>
</evidence>
<evidence type="ECO:0000256" key="5">
    <source>
        <dbReference type="ARBA" id="ARBA00022692"/>
    </source>
</evidence>
<feature type="compositionally biased region" description="Low complexity" evidence="17">
    <location>
        <begin position="476"/>
        <end position="511"/>
    </location>
</feature>
<dbReference type="GO" id="GO:0051301">
    <property type="term" value="P:cell division"/>
    <property type="evidence" value="ECO:0007669"/>
    <property type="project" value="UniProtKB-KW"/>
</dbReference>
<dbReference type="Proteomes" id="UP000715651">
    <property type="component" value="Unassembled WGS sequence"/>
</dbReference>
<keyword evidence="6 15" id="KW-0547">Nucleotide-binding</keyword>
<comment type="subcellular location">
    <subcellularLocation>
        <location evidence="1">Cell membrane</location>
        <topology evidence="1">Multi-pass membrane protein</topology>
    </subcellularLocation>
</comment>
<evidence type="ECO:0000313" key="21">
    <source>
        <dbReference type="Proteomes" id="UP000715651"/>
    </source>
</evidence>
<feature type="coiled-coil region" evidence="16">
    <location>
        <begin position="969"/>
        <end position="999"/>
    </location>
</feature>
<evidence type="ECO:0000256" key="9">
    <source>
        <dbReference type="ARBA" id="ARBA00022989"/>
    </source>
</evidence>
<evidence type="ECO:0000256" key="14">
    <source>
        <dbReference type="ARBA" id="ARBA00025923"/>
    </source>
</evidence>
<feature type="domain" description="FtsK" evidence="19">
    <location>
        <begin position="717"/>
        <end position="917"/>
    </location>
</feature>
<name>A0A921KBD5_9BIFI</name>
<dbReference type="InterPro" id="IPR041027">
    <property type="entry name" value="FtsK_alpha"/>
</dbReference>
<dbReference type="Gene3D" id="3.40.50.300">
    <property type="entry name" value="P-loop containing nucleotide triphosphate hydrolases"/>
    <property type="match status" value="1"/>
</dbReference>
<dbReference type="Pfam" id="PF17854">
    <property type="entry name" value="FtsK_alpha"/>
    <property type="match status" value="1"/>
</dbReference>
<keyword evidence="8 15" id="KW-0067">ATP-binding</keyword>
<dbReference type="CDD" id="cd01127">
    <property type="entry name" value="TrwB_TraG_TraD_VirD4"/>
    <property type="match status" value="1"/>
</dbReference>
<comment type="function">
    <text evidence="13">Essential cell division protein that coordinates cell division and chromosome segregation. The N-terminus is involved in assembly of the cell-division machinery. The C-terminus functions as a DNA motor that moves dsDNA in an ATP-dependent manner towards the dif recombination site, which is located within the replication terminus region. Required for activation of the Xer recombinase, allowing activation of chromosome unlinking by recombination.</text>
</comment>
<evidence type="ECO:0000256" key="12">
    <source>
        <dbReference type="ARBA" id="ARBA00023306"/>
    </source>
</evidence>
<keyword evidence="10" id="KW-0238">DNA-binding</keyword>
<proteinExistence type="inferred from homology"/>
<evidence type="ECO:0000256" key="11">
    <source>
        <dbReference type="ARBA" id="ARBA00023136"/>
    </source>
</evidence>
<feature type="transmembrane region" description="Helical" evidence="18">
    <location>
        <begin position="149"/>
        <end position="170"/>
    </location>
</feature>
<evidence type="ECO:0000256" key="15">
    <source>
        <dbReference type="PROSITE-ProRule" id="PRU00289"/>
    </source>
</evidence>
<keyword evidence="9 18" id="KW-1133">Transmembrane helix</keyword>
<evidence type="ECO:0000313" key="20">
    <source>
        <dbReference type="EMBL" id="HJF18276.1"/>
    </source>
</evidence>
<keyword evidence="7" id="KW-0159">Chromosome partition</keyword>
<evidence type="ECO:0000256" key="18">
    <source>
        <dbReference type="SAM" id="Phobius"/>
    </source>
</evidence>
<dbReference type="PANTHER" id="PTHR22683:SF41">
    <property type="entry name" value="DNA TRANSLOCASE FTSK"/>
    <property type="match status" value="1"/>
</dbReference>
<evidence type="ECO:0000256" key="16">
    <source>
        <dbReference type="SAM" id="Coils"/>
    </source>
</evidence>
<feature type="transmembrane region" description="Helical" evidence="18">
    <location>
        <begin position="87"/>
        <end position="105"/>
    </location>
</feature>
<evidence type="ECO:0000256" key="8">
    <source>
        <dbReference type="ARBA" id="ARBA00022840"/>
    </source>
</evidence>
<reference evidence="20" key="1">
    <citation type="journal article" date="2021" name="PeerJ">
        <title>Extensive microbial diversity within the chicken gut microbiome revealed by metagenomics and culture.</title>
        <authorList>
            <person name="Gilroy R."/>
            <person name="Ravi A."/>
            <person name="Getino M."/>
            <person name="Pursley I."/>
            <person name="Horton D.L."/>
            <person name="Alikhan N.F."/>
            <person name="Baker D."/>
            <person name="Gharbi K."/>
            <person name="Hall N."/>
            <person name="Watson M."/>
            <person name="Adriaenssens E.M."/>
            <person name="Foster-Nyarko E."/>
            <person name="Jarju S."/>
            <person name="Secka A."/>
            <person name="Antonio M."/>
            <person name="Oren A."/>
            <person name="Chaudhuri R.R."/>
            <person name="La Ragione R."/>
            <person name="Hildebrand F."/>
            <person name="Pallen M.J."/>
        </authorList>
    </citation>
    <scope>NUCLEOTIDE SEQUENCE</scope>
    <source>
        <strain evidence="20">578</strain>
    </source>
</reference>
<keyword evidence="4" id="KW-0132">Cell division</keyword>
<organism evidence="20 21">
    <name type="scientific">Aeriscardovia aeriphila</name>
    <dbReference type="NCBI Taxonomy" id="218139"/>
    <lineage>
        <taxon>Bacteria</taxon>
        <taxon>Bacillati</taxon>
        <taxon>Actinomycetota</taxon>
        <taxon>Actinomycetes</taxon>
        <taxon>Bifidobacteriales</taxon>
        <taxon>Bifidobacteriaceae</taxon>
        <taxon>Aeriscardovia</taxon>
    </lineage>
</organism>
<dbReference type="GO" id="GO:0007059">
    <property type="term" value="P:chromosome segregation"/>
    <property type="evidence" value="ECO:0007669"/>
    <property type="project" value="UniProtKB-KW"/>
</dbReference>
<dbReference type="GO" id="GO:0003677">
    <property type="term" value="F:DNA binding"/>
    <property type="evidence" value="ECO:0007669"/>
    <property type="project" value="UniProtKB-KW"/>
</dbReference>
<reference evidence="20" key="2">
    <citation type="submission" date="2021-09" db="EMBL/GenBank/DDBJ databases">
        <authorList>
            <person name="Gilroy R."/>
        </authorList>
    </citation>
    <scope>NUCLEOTIDE SEQUENCE</scope>
    <source>
        <strain evidence="20">578</strain>
    </source>
</reference>
<feature type="compositionally biased region" description="Low complexity" evidence="17">
    <location>
        <begin position="71"/>
        <end position="80"/>
    </location>
</feature>
<dbReference type="PANTHER" id="PTHR22683">
    <property type="entry name" value="SPORULATION PROTEIN RELATED"/>
    <property type="match status" value="1"/>
</dbReference>
<dbReference type="InterPro" id="IPR036388">
    <property type="entry name" value="WH-like_DNA-bd_sf"/>
</dbReference>
<dbReference type="Pfam" id="PF13491">
    <property type="entry name" value="FtsK_4TM"/>
    <property type="match status" value="1"/>
</dbReference>
<gene>
    <name evidence="20" type="ORF">K8U78_03860</name>
</gene>
<dbReference type="SMART" id="SM00843">
    <property type="entry name" value="Ftsk_gamma"/>
    <property type="match status" value="1"/>
</dbReference>
<dbReference type="InterPro" id="IPR050206">
    <property type="entry name" value="FtsK/SpoIIIE/SftA"/>
</dbReference>
<dbReference type="GO" id="GO:0005524">
    <property type="term" value="F:ATP binding"/>
    <property type="evidence" value="ECO:0007669"/>
    <property type="project" value="UniProtKB-UniRule"/>
</dbReference>
<dbReference type="Gene3D" id="3.30.980.40">
    <property type="match status" value="1"/>
</dbReference>
<dbReference type="PROSITE" id="PS50901">
    <property type="entry name" value="FTSK"/>
    <property type="match status" value="1"/>
</dbReference>
<keyword evidence="12" id="KW-0131">Cell cycle</keyword>